<evidence type="ECO:0000256" key="1">
    <source>
        <dbReference type="ARBA" id="ARBA00022491"/>
    </source>
</evidence>
<reference evidence="8 9" key="1">
    <citation type="submission" date="2017-09" db="EMBL/GenBank/DDBJ databases">
        <title>Large-scale bioinformatics analysis of Bacillus genomes uncovers conserved roles of natural products in bacterial physiology.</title>
        <authorList>
            <consortium name="Agbiome Team Llc"/>
            <person name="Bleich R.M."/>
            <person name="Kirk G.J."/>
            <person name="Santa Maria K.C."/>
            <person name="Allen S.E."/>
            <person name="Farag S."/>
            <person name="Shank E.A."/>
            <person name="Bowers A."/>
        </authorList>
    </citation>
    <scope>NUCLEOTIDE SEQUENCE [LARGE SCALE GENOMIC DNA]</scope>
    <source>
        <strain evidence="8 9">AFS003013</strain>
    </source>
</reference>
<evidence type="ECO:0000313" key="9">
    <source>
        <dbReference type="Proteomes" id="UP000220341"/>
    </source>
</evidence>
<name>A0A2B2BA89_PRIMG</name>
<dbReference type="SUPFAM" id="SSF46689">
    <property type="entry name" value="Homeodomain-like"/>
    <property type="match status" value="1"/>
</dbReference>
<dbReference type="InterPro" id="IPR050624">
    <property type="entry name" value="HTH-type_Tx_Regulator"/>
</dbReference>
<dbReference type="EMBL" id="NTYW01000004">
    <property type="protein sequence ID" value="PES41778.1"/>
    <property type="molecule type" value="Genomic_DNA"/>
</dbReference>
<evidence type="ECO:0000259" key="6">
    <source>
        <dbReference type="PROSITE" id="PS50977"/>
    </source>
</evidence>
<dbReference type="AlphaFoldDB" id="A0A2B2BA89"/>
<comment type="caution">
    <text evidence="8">The sequence shown here is derived from an EMBL/GenBank/DDBJ whole genome shotgun (WGS) entry which is preliminary data.</text>
</comment>
<dbReference type="Pfam" id="PF00440">
    <property type="entry name" value="TetR_N"/>
    <property type="match status" value="1"/>
</dbReference>
<feature type="DNA-binding region" description="H-T-H motif" evidence="5">
    <location>
        <begin position="28"/>
        <end position="47"/>
    </location>
</feature>
<proteinExistence type="predicted"/>
<gene>
    <name evidence="8" type="ORF">CN497_03095</name>
    <name evidence="7" type="ORF">PVE99_24980</name>
</gene>
<evidence type="ECO:0000256" key="4">
    <source>
        <dbReference type="ARBA" id="ARBA00023163"/>
    </source>
</evidence>
<evidence type="ECO:0000256" key="5">
    <source>
        <dbReference type="PROSITE-ProRule" id="PRU00335"/>
    </source>
</evidence>
<dbReference type="RefSeq" id="WP_013057814.1">
    <property type="nucleotide sequence ID" value="NZ_CATKPS010000011.1"/>
</dbReference>
<keyword evidence="1" id="KW-0678">Repressor</keyword>
<protein>
    <submittedName>
        <fullName evidence="8">TetR/AcrR family transcriptional regulator</fullName>
    </submittedName>
</protein>
<dbReference type="PRINTS" id="PR00455">
    <property type="entry name" value="HTHTETR"/>
</dbReference>
<dbReference type="Gene3D" id="1.10.357.10">
    <property type="entry name" value="Tetracycline Repressor, domain 2"/>
    <property type="match status" value="1"/>
</dbReference>
<dbReference type="InterPro" id="IPR009057">
    <property type="entry name" value="Homeodomain-like_sf"/>
</dbReference>
<keyword evidence="3 5" id="KW-0238">DNA-binding</keyword>
<dbReference type="GO" id="GO:0003677">
    <property type="term" value="F:DNA binding"/>
    <property type="evidence" value="ECO:0007669"/>
    <property type="project" value="UniProtKB-UniRule"/>
</dbReference>
<dbReference type="GO" id="GO:0045892">
    <property type="term" value="P:negative regulation of DNA-templated transcription"/>
    <property type="evidence" value="ECO:0007669"/>
    <property type="project" value="UniProtKB-ARBA"/>
</dbReference>
<feature type="domain" description="HTH tetR-type" evidence="6">
    <location>
        <begin position="5"/>
        <end position="65"/>
    </location>
</feature>
<keyword evidence="4" id="KW-0804">Transcription</keyword>
<evidence type="ECO:0000313" key="7">
    <source>
        <dbReference type="EMBL" id="MDD9785618.1"/>
    </source>
</evidence>
<dbReference type="PANTHER" id="PTHR43479:SF11">
    <property type="entry name" value="ACREF_ENVCD OPERON REPRESSOR-RELATED"/>
    <property type="match status" value="1"/>
</dbReference>
<dbReference type="InterPro" id="IPR001647">
    <property type="entry name" value="HTH_TetR"/>
</dbReference>
<sequence>MTNRKQQREKILDAAFEVFGSKGYYEAKMIDIAKLAGVSKGTLYLYFSSKESLYIAVNNRSFDEFLYHAKRRTDECQTFHEKLYSIAKHHLLFFYETKKYPDSFWQAPHQMPEMMGRLHQFFEDYHGLVAKLIEEQKIKNAFLHSKAFCSMLNGYKMDIVSDDDITEEDIMNYAEFIVNLYIEGCYFETQK</sequence>
<reference evidence="7 10" key="2">
    <citation type="submission" date="2023-02" db="EMBL/GenBank/DDBJ databases">
        <authorList>
            <person name="Olszewska D."/>
        </authorList>
    </citation>
    <scope>NUCLEOTIDE SEQUENCE [LARGE SCALE GENOMIC DNA]</scope>
    <source>
        <strain evidence="7 10">FDU301</strain>
    </source>
</reference>
<dbReference type="PANTHER" id="PTHR43479">
    <property type="entry name" value="ACREF/ENVCD OPERON REPRESSOR-RELATED"/>
    <property type="match status" value="1"/>
</dbReference>
<evidence type="ECO:0000256" key="2">
    <source>
        <dbReference type="ARBA" id="ARBA00023015"/>
    </source>
</evidence>
<dbReference type="Gene3D" id="1.10.10.60">
    <property type="entry name" value="Homeodomain-like"/>
    <property type="match status" value="1"/>
</dbReference>
<evidence type="ECO:0000256" key="3">
    <source>
        <dbReference type="ARBA" id="ARBA00023125"/>
    </source>
</evidence>
<organism evidence="8 9">
    <name type="scientific">Priestia megaterium</name>
    <name type="common">Bacillus megaterium</name>
    <dbReference type="NCBI Taxonomy" id="1404"/>
    <lineage>
        <taxon>Bacteria</taxon>
        <taxon>Bacillati</taxon>
        <taxon>Bacillota</taxon>
        <taxon>Bacilli</taxon>
        <taxon>Bacillales</taxon>
        <taxon>Bacillaceae</taxon>
        <taxon>Priestia</taxon>
    </lineage>
</organism>
<keyword evidence="2" id="KW-0805">Transcription regulation</keyword>
<dbReference type="Proteomes" id="UP001213771">
    <property type="component" value="Unassembled WGS sequence"/>
</dbReference>
<accession>A0A2B2BA89</accession>
<evidence type="ECO:0000313" key="8">
    <source>
        <dbReference type="EMBL" id="PES41778.1"/>
    </source>
</evidence>
<dbReference type="PROSITE" id="PS50977">
    <property type="entry name" value="HTH_TETR_2"/>
    <property type="match status" value="1"/>
</dbReference>
<dbReference type="Proteomes" id="UP000220341">
    <property type="component" value="Unassembled WGS sequence"/>
</dbReference>
<dbReference type="FunFam" id="1.10.10.60:FF:000141">
    <property type="entry name" value="TetR family transcriptional regulator"/>
    <property type="match status" value="1"/>
</dbReference>
<dbReference type="EMBL" id="JARAOX010000219">
    <property type="protein sequence ID" value="MDD9785618.1"/>
    <property type="molecule type" value="Genomic_DNA"/>
</dbReference>
<evidence type="ECO:0000313" key="10">
    <source>
        <dbReference type="Proteomes" id="UP001213771"/>
    </source>
</evidence>